<protein>
    <submittedName>
        <fullName evidence="3">Glycosyl hydrolase</fullName>
    </submittedName>
</protein>
<accession>A0A7T1T2P8</accession>
<keyword evidence="1" id="KW-0677">Repeat</keyword>
<sequence length="340" mass="37145">MEGTILVATAGQGVLRSCDDGGTWYRLGLGQDIEFDAVVRCLAVHPEQPNVVYAGADAGLARSDDAGATWHRVDSPFNDRTVWSLAVDPTDPDFIIVGTGAPSRAAVYRTTDAGTSWDRLPPEIPEFCAGVSKPRILTTAVDRYEPKNLWFGIEEGGLWRSGDRGDTWTRIDGTPASLPQGVTNSDIHCVLVLEGPPKTIVVAVVNALFVSQDDGRTWTRTDTRKEWGIYYTRLVKQIPGTNELLLGIGDATPGTLTKIFRSTDLAQTWQESHLDEPANSTVWAFGVHPADPQLAFAGTKYGHLFRSVDAGRTWAKEWREFSEITDVAWTPALAPTPEGH</sequence>
<proteinExistence type="predicted"/>
<keyword evidence="3" id="KW-0378">Hydrolase</keyword>
<dbReference type="EMBL" id="CP048882">
    <property type="protein sequence ID" value="QPP05293.1"/>
    <property type="molecule type" value="Genomic_DNA"/>
</dbReference>
<gene>
    <name evidence="3" type="ORF">G4Z16_01575</name>
</gene>
<evidence type="ECO:0000256" key="1">
    <source>
        <dbReference type="ARBA" id="ARBA00022737"/>
    </source>
</evidence>
<organism evidence="3 4">
    <name type="scientific">Streptomyces bathyalis</name>
    <dbReference type="NCBI Taxonomy" id="2710756"/>
    <lineage>
        <taxon>Bacteria</taxon>
        <taxon>Bacillati</taxon>
        <taxon>Actinomycetota</taxon>
        <taxon>Actinomycetes</taxon>
        <taxon>Kitasatosporales</taxon>
        <taxon>Streptomycetaceae</taxon>
        <taxon>Streptomyces</taxon>
    </lineage>
</organism>
<dbReference type="InterPro" id="IPR031778">
    <property type="entry name" value="Sortilin_N"/>
</dbReference>
<dbReference type="Pfam" id="PF15902">
    <property type="entry name" value="Sortilin-Vps10"/>
    <property type="match status" value="1"/>
</dbReference>
<dbReference type="PANTHER" id="PTHR43739:SF5">
    <property type="entry name" value="EXO-ALPHA-SIALIDASE"/>
    <property type="match status" value="1"/>
</dbReference>
<dbReference type="KEGG" id="sbat:G4Z16_01575"/>
<dbReference type="InterPro" id="IPR015943">
    <property type="entry name" value="WD40/YVTN_repeat-like_dom_sf"/>
</dbReference>
<dbReference type="GO" id="GO:0016787">
    <property type="term" value="F:hydrolase activity"/>
    <property type="evidence" value="ECO:0007669"/>
    <property type="project" value="UniProtKB-KW"/>
</dbReference>
<dbReference type="RefSeq" id="WP_197348799.1">
    <property type="nucleotide sequence ID" value="NZ_CP048882.1"/>
</dbReference>
<reference evidence="4" key="1">
    <citation type="submission" date="2020-02" db="EMBL/GenBank/DDBJ databases">
        <title>Streptomyces sp. ASO4wet.</title>
        <authorList>
            <person name="Risdian C."/>
            <person name="Landwehr W."/>
            <person name="Schupp P."/>
            <person name="Wink J."/>
        </authorList>
    </citation>
    <scope>NUCLEOTIDE SEQUENCE [LARGE SCALE GENOMIC DNA]</scope>
    <source>
        <strain evidence="4">ASO4wet</strain>
    </source>
</reference>
<keyword evidence="4" id="KW-1185">Reference proteome</keyword>
<evidence type="ECO:0000313" key="4">
    <source>
        <dbReference type="Proteomes" id="UP000595046"/>
    </source>
</evidence>
<dbReference type="Gene3D" id="2.130.10.10">
    <property type="entry name" value="YVTN repeat-like/Quinoprotein amine dehydrogenase"/>
    <property type="match status" value="3"/>
</dbReference>
<dbReference type="Proteomes" id="UP000595046">
    <property type="component" value="Chromosome"/>
</dbReference>
<dbReference type="SUPFAM" id="SSF110296">
    <property type="entry name" value="Oligoxyloglucan reducing end-specific cellobiohydrolase"/>
    <property type="match status" value="1"/>
</dbReference>
<dbReference type="GO" id="GO:0010411">
    <property type="term" value="P:xyloglucan metabolic process"/>
    <property type="evidence" value="ECO:0007669"/>
    <property type="project" value="TreeGrafter"/>
</dbReference>
<name>A0A7T1T2P8_9ACTN</name>
<dbReference type="CDD" id="cd15482">
    <property type="entry name" value="Sialidase_non-viral"/>
    <property type="match status" value="1"/>
</dbReference>
<dbReference type="InterPro" id="IPR052025">
    <property type="entry name" value="Xyloglucanase_GH74"/>
</dbReference>
<feature type="domain" description="Sortilin N-terminal" evidence="2">
    <location>
        <begin position="14"/>
        <end position="126"/>
    </location>
</feature>
<evidence type="ECO:0000259" key="2">
    <source>
        <dbReference type="Pfam" id="PF15902"/>
    </source>
</evidence>
<dbReference type="PANTHER" id="PTHR43739">
    <property type="entry name" value="XYLOGLUCANASE (EUROFUNG)"/>
    <property type="match status" value="1"/>
</dbReference>
<dbReference type="AlphaFoldDB" id="A0A7T1T2P8"/>
<evidence type="ECO:0000313" key="3">
    <source>
        <dbReference type="EMBL" id="QPP05293.1"/>
    </source>
</evidence>